<sequence>MGTSDSAILAIVGGGNMGAALAGGLLSSGFATPSDLMIVEVLEARRQHLAQLFPGVTISATIGPCGSAVIAVKPPDVPAAAEACVGAGATRVLSIAAGVTIKTLESACGAGVAVVRAMPNTPALVGQGASGIARGTHATQADLEWAQAVLGSVGIVVTVPEAQLDAVTGLVGSGPAYLFLVAEALMDAGVAEGLPRDTVELLIRQLFVGSAALLAQGQDPKDLRASVTSPGGTTAAGIAILEAQAIRTAFAEAVRAATERSRQLGGQ</sequence>
<evidence type="ECO:0000256" key="2">
    <source>
        <dbReference type="ARBA" id="ARBA00022857"/>
    </source>
</evidence>
<evidence type="ECO:0000256" key="1">
    <source>
        <dbReference type="ARBA" id="ARBA00005525"/>
    </source>
</evidence>
<dbReference type="InterPro" id="IPR028939">
    <property type="entry name" value="P5C_Rdtase_cat_N"/>
</dbReference>
<dbReference type="InterPro" id="IPR000304">
    <property type="entry name" value="Pyrroline-COOH_reductase"/>
</dbReference>
<dbReference type="NCBIfam" id="TIGR00112">
    <property type="entry name" value="proC"/>
    <property type="match status" value="1"/>
</dbReference>
<dbReference type="FunFam" id="1.10.3730.10:FF:000001">
    <property type="entry name" value="Pyrroline-5-carboxylate reductase"/>
    <property type="match status" value="1"/>
</dbReference>
<dbReference type="GO" id="GO:0055129">
    <property type="term" value="P:L-proline biosynthetic process"/>
    <property type="evidence" value="ECO:0007669"/>
    <property type="project" value="TreeGrafter"/>
</dbReference>
<evidence type="ECO:0000313" key="6">
    <source>
        <dbReference type="EMBL" id="CAB4537306.1"/>
    </source>
</evidence>
<dbReference type="PROSITE" id="PS00521">
    <property type="entry name" value="P5CR"/>
    <property type="match status" value="1"/>
</dbReference>
<keyword evidence="3" id="KW-0560">Oxidoreductase</keyword>
<evidence type="ECO:0000259" key="5">
    <source>
        <dbReference type="Pfam" id="PF14748"/>
    </source>
</evidence>
<dbReference type="Pfam" id="PF14748">
    <property type="entry name" value="P5CR_dimer"/>
    <property type="match status" value="1"/>
</dbReference>
<dbReference type="PANTHER" id="PTHR11645">
    <property type="entry name" value="PYRROLINE-5-CARBOXYLATE REDUCTASE"/>
    <property type="match status" value="1"/>
</dbReference>
<feature type="domain" description="Pyrroline-5-carboxylate reductase dimerisation" evidence="5">
    <location>
        <begin position="161"/>
        <end position="264"/>
    </location>
</feature>
<dbReference type="SUPFAM" id="SSF48179">
    <property type="entry name" value="6-phosphogluconate dehydrogenase C-terminal domain-like"/>
    <property type="match status" value="1"/>
</dbReference>
<dbReference type="InterPro" id="IPR053790">
    <property type="entry name" value="P5CR-like_CS"/>
</dbReference>
<dbReference type="InterPro" id="IPR029036">
    <property type="entry name" value="P5CR_dimer"/>
</dbReference>
<evidence type="ECO:0000259" key="4">
    <source>
        <dbReference type="Pfam" id="PF03807"/>
    </source>
</evidence>
<dbReference type="GO" id="GO:0004735">
    <property type="term" value="F:pyrroline-5-carboxylate reductase activity"/>
    <property type="evidence" value="ECO:0007669"/>
    <property type="project" value="InterPro"/>
</dbReference>
<organism evidence="7">
    <name type="scientific">freshwater metagenome</name>
    <dbReference type="NCBI Taxonomy" id="449393"/>
    <lineage>
        <taxon>unclassified sequences</taxon>
        <taxon>metagenomes</taxon>
        <taxon>ecological metagenomes</taxon>
    </lineage>
</organism>
<proteinExistence type="inferred from homology"/>
<dbReference type="PANTHER" id="PTHR11645:SF0">
    <property type="entry name" value="PYRROLINE-5-CARBOXYLATE REDUCTASE 3"/>
    <property type="match status" value="1"/>
</dbReference>
<dbReference type="EMBL" id="CAEZSL010000034">
    <property type="protein sequence ID" value="CAB4537306.1"/>
    <property type="molecule type" value="Genomic_DNA"/>
</dbReference>
<dbReference type="SUPFAM" id="SSF51735">
    <property type="entry name" value="NAD(P)-binding Rossmann-fold domains"/>
    <property type="match status" value="1"/>
</dbReference>
<protein>
    <submittedName>
        <fullName evidence="7">Unannotated protein</fullName>
    </submittedName>
</protein>
<dbReference type="HAMAP" id="MF_01925">
    <property type="entry name" value="P5C_reductase"/>
    <property type="match status" value="1"/>
</dbReference>
<feature type="domain" description="Pyrroline-5-carboxylate reductase catalytic N-terminal" evidence="4">
    <location>
        <begin position="9"/>
        <end position="97"/>
    </location>
</feature>
<evidence type="ECO:0000313" key="7">
    <source>
        <dbReference type="EMBL" id="CAB4633283.1"/>
    </source>
</evidence>
<dbReference type="EMBL" id="CAEZVL010000117">
    <property type="protein sequence ID" value="CAB4633283.1"/>
    <property type="molecule type" value="Genomic_DNA"/>
</dbReference>
<dbReference type="Pfam" id="PF03807">
    <property type="entry name" value="F420_oxidored"/>
    <property type="match status" value="1"/>
</dbReference>
<dbReference type="Gene3D" id="3.40.50.720">
    <property type="entry name" value="NAD(P)-binding Rossmann-like Domain"/>
    <property type="match status" value="1"/>
</dbReference>
<keyword evidence="2" id="KW-0521">NADP</keyword>
<evidence type="ECO:0000256" key="3">
    <source>
        <dbReference type="ARBA" id="ARBA00023002"/>
    </source>
</evidence>
<reference evidence="7" key="1">
    <citation type="submission" date="2020-05" db="EMBL/GenBank/DDBJ databases">
        <authorList>
            <person name="Chiriac C."/>
            <person name="Salcher M."/>
            <person name="Ghai R."/>
            <person name="Kavagutti S V."/>
        </authorList>
    </citation>
    <scope>NUCLEOTIDE SEQUENCE</scope>
</reference>
<gene>
    <name evidence="6" type="ORF">UFOPK1421_00441</name>
    <name evidence="7" type="ORF">UFOPK1960_00826</name>
</gene>
<dbReference type="PIRSF" id="PIRSF000193">
    <property type="entry name" value="Pyrrol-5-carb_rd"/>
    <property type="match status" value="1"/>
</dbReference>
<dbReference type="InterPro" id="IPR008927">
    <property type="entry name" value="6-PGluconate_DH-like_C_sf"/>
</dbReference>
<name>A0A6J6J9R8_9ZZZZ</name>
<dbReference type="AlphaFoldDB" id="A0A6J6J9R8"/>
<accession>A0A6J6J9R8</accession>
<dbReference type="Gene3D" id="1.10.3730.10">
    <property type="entry name" value="ProC C-terminal domain-like"/>
    <property type="match status" value="1"/>
</dbReference>
<comment type="similarity">
    <text evidence="1">Belongs to the pyrroline-5-carboxylate reductase family.</text>
</comment>
<dbReference type="InterPro" id="IPR036291">
    <property type="entry name" value="NAD(P)-bd_dom_sf"/>
</dbReference>